<accession>A0A381QUJ1</accession>
<evidence type="ECO:0000256" key="6">
    <source>
        <dbReference type="SAM" id="Phobius"/>
    </source>
</evidence>
<proteinExistence type="predicted"/>
<evidence type="ECO:0000256" key="1">
    <source>
        <dbReference type="ARBA" id="ARBA00004651"/>
    </source>
</evidence>
<evidence type="ECO:0000256" key="3">
    <source>
        <dbReference type="ARBA" id="ARBA00022692"/>
    </source>
</evidence>
<keyword evidence="3 6" id="KW-0812">Transmembrane</keyword>
<dbReference type="GO" id="GO:0005886">
    <property type="term" value="C:plasma membrane"/>
    <property type="evidence" value="ECO:0007669"/>
    <property type="project" value="UniProtKB-SubCell"/>
</dbReference>
<feature type="transmembrane region" description="Helical" evidence="6">
    <location>
        <begin position="251"/>
        <end position="272"/>
    </location>
</feature>
<feature type="transmembrane region" description="Helical" evidence="6">
    <location>
        <begin position="40"/>
        <end position="65"/>
    </location>
</feature>
<feature type="transmembrane region" description="Helical" evidence="6">
    <location>
        <begin position="292"/>
        <end position="314"/>
    </location>
</feature>
<protein>
    <recommendedName>
        <fullName evidence="8">Flippase-like domain-containing protein</fullName>
    </recommendedName>
</protein>
<feature type="transmembrane region" description="Helical" evidence="6">
    <location>
        <begin position="126"/>
        <end position="144"/>
    </location>
</feature>
<dbReference type="PANTHER" id="PTHR40277">
    <property type="entry name" value="BLL5419 PROTEIN"/>
    <property type="match status" value="1"/>
</dbReference>
<dbReference type="NCBIfam" id="TIGR00374">
    <property type="entry name" value="flippase-like domain"/>
    <property type="match status" value="1"/>
</dbReference>
<evidence type="ECO:0008006" key="8">
    <source>
        <dbReference type="Google" id="ProtNLM"/>
    </source>
</evidence>
<gene>
    <name evidence="7" type="ORF">METZ01_LOCUS35899</name>
</gene>
<name>A0A381QUJ1_9ZZZZ</name>
<feature type="transmembrane region" description="Helical" evidence="6">
    <location>
        <begin position="156"/>
        <end position="178"/>
    </location>
</feature>
<keyword evidence="4 6" id="KW-1133">Transmembrane helix</keyword>
<keyword evidence="2" id="KW-1003">Cell membrane</keyword>
<comment type="subcellular location">
    <subcellularLocation>
        <location evidence="1">Cell membrane</location>
        <topology evidence="1">Multi-pass membrane protein</topology>
    </subcellularLocation>
</comment>
<dbReference type="InterPro" id="IPR022791">
    <property type="entry name" value="L-PG_synthase/AglD"/>
</dbReference>
<evidence type="ECO:0000256" key="2">
    <source>
        <dbReference type="ARBA" id="ARBA00022475"/>
    </source>
</evidence>
<evidence type="ECO:0000256" key="5">
    <source>
        <dbReference type="ARBA" id="ARBA00023136"/>
    </source>
</evidence>
<feature type="transmembrane region" description="Helical" evidence="6">
    <location>
        <begin position="77"/>
        <end position="95"/>
    </location>
</feature>
<reference evidence="7" key="1">
    <citation type="submission" date="2018-05" db="EMBL/GenBank/DDBJ databases">
        <authorList>
            <person name="Lanie J.A."/>
            <person name="Ng W.-L."/>
            <person name="Kazmierczak K.M."/>
            <person name="Andrzejewski T.M."/>
            <person name="Davidsen T.M."/>
            <person name="Wayne K.J."/>
            <person name="Tettelin H."/>
            <person name="Glass J.I."/>
            <person name="Rusch D."/>
            <person name="Podicherti R."/>
            <person name="Tsui H.-C.T."/>
            <person name="Winkler M.E."/>
        </authorList>
    </citation>
    <scope>NUCLEOTIDE SEQUENCE</scope>
</reference>
<dbReference type="AlphaFoldDB" id="A0A381QUJ1"/>
<organism evidence="7">
    <name type="scientific">marine metagenome</name>
    <dbReference type="NCBI Taxonomy" id="408172"/>
    <lineage>
        <taxon>unclassified sequences</taxon>
        <taxon>metagenomes</taxon>
        <taxon>ecological metagenomes</taxon>
    </lineage>
</organism>
<keyword evidence="5 6" id="KW-0472">Membrane</keyword>
<evidence type="ECO:0000313" key="7">
    <source>
        <dbReference type="EMBL" id="SUZ83045.1"/>
    </source>
</evidence>
<dbReference type="EMBL" id="UINC01001533">
    <property type="protein sequence ID" value="SUZ83045.1"/>
    <property type="molecule type" value="Genomic_DNA"/>
</dbReference>
<sequence length="332" mass="37232">MKKLLIMLLKMLLVGSILVYLVQSGRLNFEKLMLFKDAPEILAMMIGVLVLVVVPMATFRWWLLLRAIGVQVKPKQIFILTWIGNFFNTTLPGAVTGDVVKGYYVIKAQQEEGRTRAFMTLLIDRFVGLFGLIVMAFLALVLNLELILSQERLHSLAWMITVLFGGTVVFYTIALFPFKEGRDPFIRLFQRLPAKKISLKVYSAFKSYQHQKTTLLLTLLLAIGIHTLIALLFFQVAQLMGIEEMDLATQFFLMPIGLITVAIPLAPGGIGIGHAAFESLYQLAGFSGGADIFNLFIIVQLGVFLLGGIPYFLYSSKYKIPAEQQDLLEEKV</sequence>
<evidence type="ECO:0000256" key="4">
    <source>
        <dbReference type="ARBA" id="ARBA00022989"/>
    </source>
</evidence>
<dbReference type="PANTHER" id="PTHR40277:SF1">
    <property type="entry name" value="BLL5419 PROTEIN"/>
    <property type="match status" value="1"/>
</dbReference>
<feature type="transmembrane region" description="Helical" evidence="6">
    <location>
        <begin position="215"/>
        <end position="239"/>
    </location>
</feature>
<dbReference type="Pfam" id="PF03706">
    <property type="entry name" value="LPG_synthase_TM"/>
    <property type="match status" value="1"/>
</dbReference>